<dbReference type="Proteomes" id="UP000798488">
    <property type="component" value="Unassembled WGS sequence"/>
</dbReference>
<dbReference type="AlphaFoldDB" id="A0A9D3AYK8"/>
<dbReference type="GO" id="GO:0016787">
    <property type="term" value="F:hydrolase activity"/>
    <property type="evidence" value="ECO:0007669"/>
    <property type="project" value="InterPro"/>
</dbReference>
<dbReference type="InterPro" id="IPR027417">
    <property type="entry name" value="P-loop_NTPase"/>
</dbReference>
<name>A0A9D3AYK8_9FIRM</name>
<dbReference type="Pfam" id="PF22548">
    <property type="entry name" value="AEP-TOTE"/>
    <property type="match status" value="1"/>
</dbReference>
<dbReference type="Pfam" id="PF04851">
    <property type="entry name" value="ResIII"/>
    <property type="match status" value="1"/>
</dbReference>
<organism evidence="3 4">
    <name type="scientific">Sporotomaculum syntrophicum</name>
    <dbReference type="NCBI Taxonomy" id="182264"/>
    <lineage>
        <taxon>Bacteria</taxon>
        <taxon>Bacillati</taxon>
        <taxon>Bacillota</taxon>
        <taxon>Clostridia</taxon>
        <taxon>Eubacteriales</taxon>
        <taxon>Desulfallaceae</taxon>
        <taxon>Sporotomaculum</taxon>
    </lineage>
</organism>
<feature type="domain" description="TOTE conflict system primase" evidence="2">
    <location>
        <begin position="3"/>
        <end position="46"/>
    </location>
</feature>
<evidence type="ECO:0000313" key="4">
    <source>
        <dbReference type="Proteomes" id="UP000798488"/>
    </source>
</evidence>
<evidence type="ECO:0000259" key="1">
    <source>
        <dbReference type="Pfam" id="PF04851"/>
    </source>
</evidence>
<sequence>MTALPFQCTPRNSGNSLFIDEDFKPYPDQWLFLSKLKKVRTNEIEAIVQEATLKGNIFSVRNSFVDDPWTLLPSGHKFDVPVLESLPKTIKIVQGNLIYLEKEKLPPAAINRLMRIAAFQNPEFYRTQAMRLSTFGKPRIIGCSEVFSKCIGLPRGCFDDVLEIFKKHKVEVEVIDERCPGNPIGVTFHGELSYPQQQAANALLSHENGVLSATTAFGKTVVAAWLIAVRDVNTLILVHRRQLIDQWRERLATFFDLPIKNIGQIGGGKHKPTGIVDIAMIQSLYHKGVVNDLVANYGQVITI</sequence>
<dbReference type="EMBL" id="LSRS01000002">
    <property type="protein sequence ID" value="KAF1086187.1"/>
    <property type="molecule type" value="Genomic_DNA"/>
</dbReference>
<dbReference type="SUPFAM" id="SSF52540">
    <property type="entry name" value="P-loop containing nucleoside triphosphate hydrolases"/>
    <property type="match status" value="1"/>
</dbReference>
<dbReference type="Gene3D" id="3.40.50.300">
    <property type="entry name" value="P-loop containing nucleotide triphosphate hydrolases"/>
    <property type="match status" value="1"/>
</dbReference>
<accession>A0A9D3AYK8</accession>
<reference evidence="3" key="1">
    <citation type="submission" date="2016-02" db="EMBL/GenBank/DDBJ databases">
        <title>Draft Genome Sequence of Sporotomaculum syntrophicum Strain FB, a Syntrophic Benzoate Degrader.</title>
        <authorList>
            <person name="Nobu M.K."/>
            <person name="Narihiro T."/>
            <person name="Qiu Y.-L."/>
            <person name="Ohashi A."/>
            <person name="Liu W.-T."/>
            <person name="Yuji S."/>
        </authorList>
    </citation>
    <scope>NUCLEOTIDE SEQUENCE</scope>
    <source>
        <strain evidence="3">FB</strain>
    </source>
</reference>
<proteinExistence type="predicted"/>
<dbReference type="InterPro" id="IPR006935">
    <property type="entry name" value="Helicase/UvrB_N"/>
</dbReference>
<gene>
    <name evidence="3" type="ORF">SPSYN_00928</name>
</gene>
<dbReference type="GO" id="GO:0005524">
    <property type="term" value="F:ATP binding"/>
    <property type="evidence" value="ECO:0007669"/>
    <property type="project" value="InterPro"/>
</dbReference>
<dbReference type="GO" id="GO:0003677">
    <property type="term" value="F:DNA binding"/>
    <property type="evidence" value="ECO:0007669"/>
    <property type="project" value="InterPro"/>
</dbReference>
<keyword evidence="4" id="KW-1185">Reference proteome</keyword>
<dbReference type="OrthoDB" id="9802848at2"/>
<feature type="domain" description="Helicase/UvrB N-terminal" evidence="1">
    <location>
        <begin position="191"/>
        <end position="287"/>
    </location>
</feature>
<evidence type="ECO:0000259" key="2">
    <source>
        <dbReference type="Pfam" id="PF22548"/>
    </source>
</evidence>
<comment type="caution">
    <text evidence="3">The sequence shown here is derived from an EMBL/GenBank/DDBJ whole genome shotgun (WGS) entry which is preliminary data.</text>
</comment>
<evidence type="ECO:0000313" key="3">
    <source>
        <dbReference type="EMBL" id="KAF1086187.1"/>
    </source>
</evidence>
<protein>
    <submittedName>
        <fullName evidence="3">Type III restriction enzyme, res subunit</fullName>
    </submittedName>
</protein>
<dbReference type="InterPro" id="IPR054347">
    <property type="entry name" value="TOTE_primase"/>
</dbReference>